<gene>
    <name evidence="3" type="ORF">HID58_051041</name>
</gene>
<dbReference type="Pfam" id="PF01556">
    <property type="entry name" value="DnaJ_C"/>
    <property type="match status" value="1"/>
</dbReference>
<dbReference type="PRINTS" id="PR00625">
    <property type="entry name" value="JDOMAIN"/>
</dbReference>
<feature type="domain" description="J" evidence="2">
    <location>
        <begin position="20"/>
        <end position="92"/>
    </location>
</feature>
<name>A0ABQ8A7U2_BRANA</name>
<dbReference type="Pfam" id="PF00226">
    <property type="entry name" value="DnaJ"/>
    <property type="match status" value="1"/>
</dbReference>
<dbReference type="InterPro" id="IPR002939">
    <property type="entry name" value="DnaJ_C"/>
</dbReference>
<organism evidence="3 4">
    <name type="scientific">Brassica napus</name>
    <name type="common">Rape</name>
    <dbReference type="NCBI Taxonomy" id="3708"/>
    <lineage>
        <taxon>Eukaryota</taxon>
        <taxon>Viridiplantae</taxon>
        <taxon>Streptophyta</taxon>
        <taxon>Embryophyta</taxon>
        <taxon>Tracheophyta</taxon>
        <taxon>Spermatophyta</taxon>
        <taxon>Magnoliopsida</taxon>
        <taxon>eudicotyledons</taxon>
        <taxon>Gunneridae</taxon>
        <taxon>Pentapetalae</taxon>
        <taxon>rosids</taxon>
        <taxon>malvids</taxon>
        <taxon>Brassicales</taxon>
        <taxon>Brassicaceae</taxon>
        <taxon>Brassiceae</taxon>
        <taxon>Brassica</taxon>
    </lineage>
</organism>
<feature type="region of interest" description="Disordered" evidence="1">
    <location>
        <begin position="1"/>
        <end position="21"/>
    </location>
</feature>
<dbReference type="Gene3D" id="1.10.287.110">
    <property type="entry name" value="DnaJ domain"/>
    <property type="match status" value="1"/>
</dbReference>
<dbReference type="CDD" id="cd06257">
    <property type="entry name" value="DnaJ"/>
    <property type="match status" value="1"/>
</dbReference>
<dbReference type="Gene3D" id="2.60.260.20">
    <property type="entry name" value="Urease metallochaperone UreE, N-terminal domain"/>
    <property type="match status" value="2"/>
</dbReference>
<dbReference type="PROSITE" id="PS50076">
    <property type="entry name" value="DNAJ_2"/>
    <property type="match status" value="1"/>
</dbReference>
<dbReference type="EMBL" id="JAGKQM010000013">
    <property type="protein sequence ID" value="KAH0888612.1"/>
    <property type="molecule type" value="Genomic_DNA"/>
</dbReference>
<feature type="region of interest" description="Disordered" evidence="1">
    <location>
        <begin position="303"/>
        <end position="333"/>
    </location>
</feature>
<evidence type="ECO:0000256" key="1">
    <source>
        <dbReference type="SAM" id="MobiDB-lite"/>
    </source>
</evidence>
<dbReference type="CDD" id="cd10747">
    <property type="entry name" value="DnaJ_C"/>
    <property type="match status" value="1"/>
</dbReference>
<evidence type="ECO:0000259" key="2">
    <source>
        <dbReference type="PROSITE" id="PS50076"/>
    </source>
</evidence>
<dbReference type="Proteomes" id="UP000824890">
    <property type="component" value="Unassembled WGS sequence"/>
</dbReference>
<dbReference type="PANTHER" id="PTHR43888">
    <property type="entry name" value="DNAJ-LIKE-2, ISOFORM A-RELATED"/>
    <property type="match status" value="1"/>
</dbReference>
<evidence type="ECO:0000313" key="3">
    <source>
        <dbReference type="EMBL" id="KAH0888612.1"/>
    </source>
</evidence>
<sequence length="333" mass="37521">MNEGEKMFRRGPSSKSDNTKFYEILGVPKSASPEDLKKAYKRAAIKNHPDKGGDPEKMFNGTLHVSLQFKELGEAYGVLSDPEKREIYDQYGEEGLKDGIDRHDPFDIFSSFFGRNERRQRRGEDVVHPLRVSLEDLYLGTTKKLSLSRNALCSKCSGLPDTVTGDIVFVIQQKEHPKFKRKGNDLFVEHTLSLTEALCGFQFVLTHLDARQLLIKSSPGEVVQPDSYKAISDEGMPMHQRPFMKGKLYIHFTVEFPESLSGDQTKAFEAVLPKPAEFALSDMEIAECEETTLHEVNIEAEMKRKAQAKREAYDDDDEEEGPGGGHGVQCAQQ</sequence>
<dbReference type="SUPFAM" id="SSF49493">
    <property type="entry name" value="HSP40/DnaJ peptide-binding domain"/>
    <property type="match status" value="2"/>
</dbReference>
<comment type="caution">
    <text evidence="3">The sequence shown here is derived from an EMBL/GenBank/DDBJ whole genome shotgun (WGS) entry which is preliminary data.</text>
</comment>
<dbReference type="InterPro" id="IPR008971">
    <property type="entry name" value="HSP40/DnaJ_pept-bd"/>
</dbReference>
<evidence type="ECO:0000313" key="4">
    <source>
        <dbReference type="Proteomes" id="UP000824890"/>
    </source>
</evidence>
<feature type="compositionally biased region" description="Basic and acidic residues" evidence="1">
    <location>
        <begin position="303"/>
        <end position="312"/>
    </location>
</feature>
<keyword evidence="4" id="KW-1185">Reference proteome</keyword>
<dbReference type="SUPFAM" id="SSF46565">
    <property type="entry name" value="Chaperone J-domain"/>
    <property type="match status" value="1"/>
</dbReference>
<protein>
    <recommendedName>
        <fullName evidence="2">J domain-containing protein</fullName>
    </recommendedName>
</protein>
<dbReference type="InterPro" id="IPR001623">
    <property type="entry name" value="DnaJ_domain"/>
</dbReference>
<accession>A0ABQ8A7U2</accession>
<dbReference type="SMART" id="SM00271">
    <property type="entry name" value="DnaJ"/>
    <property type="match status" value="1"/>
</dbReference>
<dbReference type="InterPro" id="IPR036869">
    <property type="entry name" value="J_dom_sf"/>
</dbReference>
<reference evidence="3 4" key="1">
    <citation type="submission" date="2021-05" db="EMBL/GenBank/DDBJ databases">
        <title>Genome Assembly of Synthetic Allotetraploid Brassica napus Reveals Homoeologous Exchanges between Subgenomes.</title>
        <authorList>
            <person name="Davis J.T."/>
        </authorList>
    </citation>
    <scope>NUCLEOTIDE SEQUENCE [LARGE SCALE GENOMIC DNA]</scope>
    <source>
        <strain evidence="4">cv. Da-Ae</strain>
        <tissue evidence="3">Seedling</tissue>
    </source>
</reference>
<proteinExistence type="predicted"/>
<dbReference type="InterPro" id="IPR044713">
    <property type="entry name" value="DNJA1/2-like"/>
</dbReference>